<dbReference type="CDD" id="cd02440">
    <property type="entry name" value="AdoMet_MTases"/>
    <property type="match status" value="1"/>
</dbReference>
<dbReference type="RefSeq" id="WP_125129532.1">
    <property type="nucleotide sequence ID" value="NZ_RHJS01000002.1"/>
</dbReference>
<reference evidence="2" key="1">
    <citation type="submission" date="2018-10" db="EMBL/GenBank/DDBJ databases">
        <title>Schaedlerella arabinophila gen. nov. sp. nov., isolated from the mouse intestinal tract and comparative analysis with the genome of the closely related altered Schaedler flora strain ASF502.</title>
        <authorList>
            <person name="Miyake S."/>
            <person name="Soh M."/>
            <person name="Seedorf H."/>
        </authorList>
    </citation>
    <scope>NUCLEOTIDE SEQUENCE [LARGE SCALE GENOMIC DNA]</scope>
    <source>
        <strain evidence="2">DSM 106076</strain>
    </source>
</reference>
<organism evidence="2 3">
    <name type="scientific">Schaedlerella arabinosiphila</name>
    <dbReference type="NCBI Taxonomy" id="2044587"/>
    <lineage>
        <taxon>Bacteria</taxon>
        <taxon>Bacillati</taxon>
        <taxon>Bacillota</taxon>
        <taxon>Clostridia</taxon>
        <taxon>Lachnospirales</taxon>
        <taxon>Lachnospiraceae</taxon>
        <taxon>Schaedlerella</taxon>
    </lineage>
</organism>
<gene>
    <name evidence="2" type="ORF">EBB54_25990</name>
</gene>
<proteinExistence type="predicted"/>
<dbReference type="Gene3D" id="3.40.50.150">
    <property type="entry name" value="Vaccinia Virus protein VP39"/>
    <property type="match status" value="1"/>
</dbReference>
<dbReference type="Gene3D" id="1.10.150.290">
    <property type="entry name" value="S-adenosyl-L-methionine-dependent methyltransferases"/>
    <property type="match status" value="1"/>
</dbReference>
<dbReference type="InterPro" id="IPR023149">
    <property type="entry name" value="Trans_acon_MeTrfase_C"/>
</dbReference>
<keyword evidence="2" id="KW-0489">Methyltransferase</keyword>
<protein>
    <submittedName>
        <fullName evidence="2">Class I SAM-dependent methyltransferase</fullName>
    </submittedName>
</protein>
<keyword evidence="2" id="KW-0808">Transferase</keyword>
<dbReference type="InterPro" id="IPR029063">
    <property type="entry name" value="SAM-dependent_MTases_sf"/>
</dbReference>
<dbReference type="GO" id="GO:0032259">
    <property type="term" value="P:methylation"/>
    <property type="evidence" value="ECO:0007669"/>
    <property type="project" value="UniProtKB-KW"/>
</dbReference>
<dbReference type="GO" id="GO:0030798">
    <property type="term" value="F:trans-aconitate 2-methyltransferase activity"/>
    <property type="evidence" value="ECO:0007669"/>
    <property type="project" value="InterPro"/>
</dbReference>
<dbReference type="AlphaFoldDB" id="A0A426DNR7"/>
<dbReference type="PANTHER" id="PTHR43861:SF1">
    <property type="entry name" value="TRANS-ACONITATE 2-METHYLTRANSFERASE"/>
    <property type="match status" value="1"/>
</dbReference>
<keyword evidence="3" id="KW-1185">Reference proteome</keyword>
<dbReference type="InterPro" id="IPR013216">
    <property type="entry name" value="Methyltransf_11"/>
</dbReference>
<evidence type="ECO:0000313" key="3">
    <source>
        <dbReference type="Proteomes" id="UP000274920"/>
    </source>
</evidence>
<evidence type="ECO:0000313" key="2">
    <source>
        <dbReference type="EMBL" id="RRK34398.1"/>
    </source>
</evidence>
<dbReference type="PANTHER" id="PTHR43861">
    <property type="entry name" value="TRANS-ACONITATE 2-METHYLTRANSFERASE-RELATED"/>
    <property type="match status" value="1"/>
</dbReference>
<dbReference type="Proteomes" id="UP000274920">
    <property type="component" value="Unassembled WGS sequence"/>
</dbReference>
<dbReference type="SUPFAM" id="SSF53335">
    <property type="entry name" value="S-adenosyl-L-methionine-dependent methyltransferases"/>
    <property type="match status" value="1"/>
</dbReference>
<dbReference type="Pfam" id="PF08241">
    <property type="entry name" value="Methyltransf_11"/>
    <property type="match status" value="1"/>
</dbReference>
<name>A0A426DNR7_9FIRM</name>
<comment type="caution">
    <text evidence="2">The sequence shown here is derived from an EMBL/GenBank/DDBJ whole genome shotgun (WGS) entry which is preliminary data.</text>
</comment>
<sequence length="266" mass="31018">MYAFDGEKYKSASRHQKEWGRDLIAGLALKGNESVLDLGCGDGVLTEQLSLLVPNGRVIGIDASASMISTAQTLHRENLEFVHMDINEIPFEHEFDLIFSNAALHWVKDHKRLLRNSYRALRPGGELLWDFGGFGNCSNFCDVVQEKIKEPRYMNYFANFQWPWFMPSKSQYTELIAELGFPDYAVKEINRDRYFSNASEMVQWIDQPCIVPFTEHLPYRIKADFRREVVEEMLRRTRQPDGTCFETFRRLMVYARKPNVHTDRSS</sequence>
<feature type="domain" description="Methyltransferase type 11" evidence="1">
    <location>
        <begin position="36"/>
        <end position="128"/>
    </location>
</feature>
<evidence type="ECO:0000259" key="1">
    <source>
        <dbReference type="Pfam" id="PF08241"/>
    </source>
</evidence>
<accession>A0A426DNR7</accession>
<dbReference type="EMBL" id="RHJS01000002">
    <property type="protein sequence ID" value="RRK34398.1"/>
    <property type="molecule type" value="Genomic_DNA"/>
</dbReference>